<evidence type="ECO:0000256" key="12">
    <source>
        <dbReference type="ARBA" id="ARBA00022777"/>
    </source>
</evidence>
<feature type="domain" description="Histidine kinase" evidence="20">
    <location>
        <begin position="296"/>
        <end position="383"/>
    </location>
</feature>
<dbReference type="PRINTS" id="PR00344">
    <property type="entry name" value="BCTRLSENSOR"/>
</dbReference>
<keyword evidence="6" id="KW-0004">4Fe-4S</keyword>
<evidence type="ECO:0000256" key="9">
    <source>
        <dbReference type="ARBA" id="ARBA00022679"/>
    </source>
</evidence>
<evidence type="ECO:0000256" key="15">
    <source>
        <dbReference type="ARBA" id="ARBA00023012"/>
    </source>
</evidence>
<keyword evidence="12 21" id="KW-0418">Kinase</keyword>
<keyword evidence="14" id="KW-0408">Iron</keyword>
<evidence type="ECO:0000256" key="7">
    <source>
        <dbReference type="ARBA" id="ARBA00022490"/>
    </source>
</evidence>
<dbReference type="PANTHER" id="PTHR24421:SF10">
    <property type="entry name" value="NITRATE_NITRITE SENSOR PROTEIN NARQ"/>
    <property type="match status" value="1"/>
</dbReference>
<dbReference type="Gene3D" id="3.30.565.10">
    <property type="entry name" value="Histidine kinase-like ATPase, C-terminal domain"/>
    <property type="match status" value="1"/>
</dbReference>
<dbReference type="GO" id="GO:0016020">
    <property type="term" value="C:membrane"/>
    <property type="evidence" value="ECO:0007669"/>
    <property type="project" value="InterPro"/>
</dbReference>
<dbReference type="InterPro" id="IPR011712">
    <property type="entry name" value="Sig_transdc_His_kin_sub3_dim/P"/>
</dbReference>
<accession>I6UE67</accession>
<sequence length="386" mass="42513">MLERGLLGLAVIGTVLPAPFYQGQRYPGLAILMMLLFAALGLRLPLDQSRRVRVGFTLISLGLILLATVSAGNRNFILLHVVLLLRGGLLFRWPGQVAIATLTFTLLLAALYRQLTTLPMGQFTAINQMGLGPLLVLVALVYFLCLSFVLIMMNALLAERRSRDQLALAHQQLQDYALRIEDQAMLEERNRIARDIHDSLGHALTGMNLQMEAVLKLWDPDPTQAKALLQEAKQLGSTALQEVRQSVATLRSPMVSHSLETDIHHLVSGIQRRTGLTITAHHQLQHPLPPEVHTGLYRIIQEALTNICKHAAATQVTLHLRIQTDQIVLDLQDDGQGFDVTQNTTGFGLQSMRERAQSLGGIAQIQSQPGAGCHLQVTLPLPLLTP</sequence>
<dbReference type="CDD" id="cd16917">
    <property type="entry name" value="HATPase_UhpB-NarQ-NarX-like"/>
    <property type="match status" value="1"/>
</dbReference>
<dbReference type="InterPro" id="IPR004358">
    <property type="entry name" value="Sig_transdc_His_kin-like_C"/>
</dbReference>
<evidence type="ECO:0000256" key="18">
    <source>
        <dbReference type="ARBA" id="ARBA00030800"/>
    </source>
</evidence>
<evidence type="ECO:0000256" key="4">
    <source>
        <dbReference type="ARBA" id="ARBA00012438"/>
    </source>
</evidence>
<feature type="transmembrane region" description="Helical" evidence="19">
    <location>
        <begin position="27"/>
        <end position="46"/>
    </location>
</feature>
<evidence type="ECO:0000256" key="3">
    <source>
        <dbReference type="ARBA" id="ARBA00004496"/>
    </source>
</evidence>
<dbReference type="PIRSF" id="PIRSF037434">
    <property type="entry name" value="STHK_ChrS"/>
    <property type="match status" value="1"/>
</dbReference>
<dbReference type="InterPro" id="IPR003594">
    <property type="entry name" value="HATPase_dom"/>
</dbReference>
<dbReference type="GO" id="GO:0005737">
    <property type="term" value="C:cytoplasm"/>
    <property type="evidence" value="ECO:0007669"/>
    <property type="project" value="UniProtKB-SubCell"/>
</dbReference>
<dbReference type="SMART" id="SM00387">
    <property type="entry name" value="HATPase_c"/>
    <property type="match status" value="1"/>
</dbReference>
<dbReference type="GO" id="GO:0046872">
    <property type="term" value="F:metal ion binding"/>
    <property type="evidence" value="ECO:0007669"/>
    <property type="project" value="UniProtKB-KW"/>
</dbReference>
<keyword evidence="13" id="KW-0067">ATP-binding</keyword>
<keyword evidence="8" id="KW-0597">Phosphoprotein</keyword>
<keyword evidence="19" id="KW-1133">Transmembrane helix</keyword>
<feature type="transmembrane region" description="Helical" evidence="19">
    <location>
        <begin position="93"/>
        <end position="112"/>
    </location>
</feature>
<dbReference type="InterPro" id="IPR017205">
    <property type="entry name" value="Sig_transdc_His_kinase_ChrS"/>
</dbReference>
<name>I6UE67_9CYAN</name>
<keyword evidence="7" id="KW-0963">Cytoplasm</keyword>
<dbReference type="GO" id="GO:0046983">
    <property type="term" value="F:protein dimerization activity"/>
    <property type="evidence" value="ECO:0007669"/>
    <property type="project" value="InterPro"/>
</dbReference>
<keyword evidence="19" id="KW-0812">Transmembrane</keyword>
<dbReference type="PROSITE" id="PS50109">
    <property type="entry name" value="HIS_KIN"/>
    <property type="match status" value="1"/>
</dbReference>
<reference evidence="21" key="1">
    <citation type="journal article" date="2012" name="ISME J.">
        <title>Dinitrogen fixation in a unicellular chlorophyll d-containing cyanobacterium.</title>
        <authorList>
            <person name="Pfreundt U."/>
            <person name="Stal L.J."/>
            <person name="Voss B."/>
            <person name="Hess W.R."/>
        </authorList>
    </citation>
    <scope>NUCLEOTIDE SEQUENCE</scope>
    <source>
        <strain evidence="21">HICR111A</strain>
    </source>
</reference>
<organism evidence="21">
    <name type="scientific">Acaryochloris sp. HICR111A</name>
    <dbReference type="NCBI Taxonomy" id="576912"/>
    <lineage>
        <taxon>Bacteria</taxon>
        <taxon>Bacillati</taxon>
        <taxon>Cyanobacteriota</taxon>
        <taxon>Cyanophyceae</taxon>
        <taxon>Acaryochloridales</taxon>
        <taxon>Acaryochloridaceae</taxon>
        <taxon>Acaryochloris</taxon>
    </lineage>
</organism>
<keyword evidence="10" id="KW-0479">Metal-binding</keyword>
<keyword evidence="15" id="KW-0902">Two-component regulatory system</keyword>
<evidence type="ECO:0000256" key="1">
    <source>
        <dbReference type="ARBA" id="ARBA00000085"/>
    </source>
</evidence>
<dbReference type="PANTHER" id="PTHR24421">
    <property type="entry name" value="NITRATE/NITRITE SENSOR PROTEIN NARX-RELATED"/>
    <property type="match status" value="1"/>
</dbReference>
<evidence type="ECO:0000313" key="21">
    <source>
        <dbReference type="EMBL" id="AFM92590.1"/>
    </source>
</evidence>
<dbReference type="EMBL" id="JN585763">
    <property type="protein sequence ID" value="AFM92590.1"/>
    <property type="molecule type" value="Genomic_DNA"/>
</dbReference>
<keyword evidence="9" id="KW-0808">Transferase</keyword>
<evidence type="ECO:0000256" key="2">
    <source>
        <dbReference type="ARBA" id="ARBA00001966"/>
    </source>
</evidence>
<evidence type="ECO:0000256" key="19">
    <source>
        <dbReference type="SAM" id="Phobius"/>
    </source>
</evidence>
<evidence type="ECO:0000256" key="11">
    <source>
        <dbReference type="ARBA" id="ARBA00022741"/>
    </source>
</evidence>
<protein>
    <recommendedName>
        <fullName evidence="5">Oxygen sensor histidine kinase NreB</fullName>
        <ecNumber evidence="4">2.7.13.3</ecNumber>
    </recommendedName>
    <alternativeName>
        <fullName evidence="18">Nitrogen regulation protein B</fullName>
    </alternativeName>
</protein>
<comment type="catalytic activity">
    <reaction evidence="1">
        <text>ATP + protein L-histidine = ADP + protein N-phospho-L-histidine.</text>
        <dbReference type="EC" id="2.7.13.3"/>
    </reaction>
</comment>
<evidence type="ECO:0000256" key="5">
    <source>
        <dbReference type="ARBA" id="ARBA00017322"/>
    </source>
</evidence>
<dbReference type="GO" id="GO:0000155">
    <property type="term" value="F:phosphorelay sensor kinase activity"/>
    <property type="evidence" value="ECO:0007669"/>
    <property type="project" value="InterPro"/>
</dbReference>
<evidence type="ECO:0000256" key="14">
    <source>
        <dbReference type="ARBA" id="ARBA00023004"/>
    </source>
</evidence>
<feature type="transmembrane region" description="Helical" evidence="19">
    <location>
        <begin position="133"/>
        <end position="157"/>
    </location>
</feature>
<dbReference type="InterPro" id="IPR036890">
    <property type="entry name" value="HATPase_C_sf"/>
</dbReference>
<comment type="function">
    <text evidence="17">Member of the two-component regulatory system NreB/NreC involved in the control of dissimilatory nitrate/nitrite reduction in response to oxygen. NreB functions as a direct oxygen sensor histidine kinase which is autophosphorylated, in the absence of oxygen, probably at the conserved histidine residue, and transfers its phosphate group probably to a conserved aspartate residue of NreC. NreB/NreC activates the expression of the nitrate (narGHJI) and nitrite (nir) reductase operons, as well as the putative nitrate transporter gene narT.</text>
</comment>
<comment type="cofactor">
    <cofactor evidence="2">
        <name>[4Fe-4S] cluster</name>
        <dbReference type="ChEBI" id="CHEBI:49883"/>
    </cofactor>
</comment>
<keyword evidence="11" id="KW-0547">Nucleotide-binding</keyword>
<dbReference type="InterPro" id="IPR005467">
    <property type="entry name" value="His_kinase_dom"/>
</dbReference>
<dbReference type="AlphaFoldDB" id="I6UE67"/>
<keyword evidence="16" id="KW-0411">Iron-sulfur</keyword>
<evidence type="ECO:0000259" key="20">
    <source>
        <dbReference type="PROSITE" id="PS50109"/>
    </source>
</evidence>
<feature type="transmembrane region" description="Helical" evidence="19">
    <location>
        <begin position="53"/>
        <end position="73"/>
    </location>
</feature>
<dbReference type="GO" id="GO:0051539">
    <property type="term" value="F:4 iron, 4 sulfur cluster binding"/>
    <property type="evidence" value="ECO:0007669"/>
    <property type="project" value="UniProtKB-KW"/>
</dbReference>
<evidence type="ECO:0000256" key="6">
    <source>
        <dbReference type="ARBA" id="ARBA00022485"/>
    </source>
</evidence>
<dbReference type="Pfam" id="PF07730">
    <property type="entry name" value="HisKA_3"/>
    <property type="match status" value="1"/>
</dbReference>
<dbReference type="InterPro" id="IPR050482">
    <property type="entry name" value="Sensor_HK_TwoCompSys"/>
</dbReference>
<comment type="subcellular location">
    <subcellularLocation>
        <location evidence="3">Cytoplasm</location>
    </subcellularLocation>
</comment>
<evidence type="ECO:0000256" key="10">
    <source>
        <dbReference type="ARBA" id="ARBA00022723"/>
    </source>
</evidence>
<dbReference type="Pfam" id="PF02518">
    <property type="entry name" value="HATPase_c"/>
    <property type="match status" value="1"/>
</dbReference>
<dbReference type="EC" id="2.7.13.3" evidence="4"/>
<evidence type="ECO:0000256" key="17">
    <source>
        <dbReference type="ARBA" id="ARBA00024827"/>
    </source>
</evidence>
<dbReference type="SUPFAM" id="SSF55874">
    <property type="entry name" value="ATPase domain of HSP90 chaperone/DNA topoisomerase II/histidine kinase"/>
    <property type="match status" value="1"/>
</dbReference>
<dbReference type="GO" id="GO:0005524">
    <property type="term" value="F:ATP binding"/>
    <property type="evidence" value="ECO:0007669"/>
    <property type="project" value="UniProtKB-KW"/>
</dbReference>
<dbReference type="Gene3D" id="1.20.5.1930">
    <property type="match status" value="1"/>
</dbReference>
<keyword evidence="19" id="KW-0472">Membrane</keyword>
<evidence type="ECO:0000256" key="8">
    <source>
        <dbReference type="ARBA" id="ARBA00022553"/>
    </source>
</evidence>
<evidence type="ECO:0000256" key="16">
    <source>
        <dbReference type="ARBA" id="ARBA00023014"/>
    </source>
</evidence>
<evidence type="ECO:0000256" key="13">
    <source>
        <dbReference type="ARBA" id="ARBA00022840"/>
    </source>
</evidence>
<proteinExistence type="predicted"/>